<keyword evidence="9" id="KW-1185">Reference proteome</keyword>
<dbReference type="PROSITE" id="PS00095">
    <property type="entry name" value="C5_MTASE_2"/>
    <property type="match status" value="1"/>
</dbReference>
<evidence type="ECO:0000256" key="6">
    <source>
        <dbReference type="ARBA" id="ARBA00047422"/>
    </source>
</evidence>
<organism evidence="8 9">
    <name type="scientific">Thioalkalivibrio halophilus</name>
    <dbReference type="NCBI Taxonomy" id="252474"/>
    <lineage>
        <taxon>Bacteria</taxon>
        <taxon>Pseudomonadati</taxon>
        <taxon>Pseudomonadota</taxon>
        <taxon>Gammaproteobacteria</taxon>
        <taxon>Chromatiales</taxon>
        <taxon>Ectothiorhodospiraceae</taxon>
        <taxon>Thioalkalivibrio</taxon>
    </lineage>
</organism>
<dbReference type="GO" id="GO:0032259">
    <property type="term" value="P:methylation"/>
    <property type="evidence" value="ECO:0007669"/>
    <property type="project" value="UniProtKB-KW"/>
</dbReference>
<dbReference type="PANTHER" id="PTHR10629">
    <property type="entry name" value="CYTOSINE-SPECIFIC METHYLTRANSFERASE"/>
    <property type="match status" value="1"/>
</dbReference>
<dbReference type="GO" id="GO:0009307">
    <property type="term" value="P:DNA restriction-modification system"/>
    <property type="evidence" value="ECO:0007669"/>
    <property type="project" value="UniProtKB-KW"/>
</dbReference>
<keyword evidence="5" id="KW-0680">Restriction system</keyword>
<proteinExistence type="inferred from homology"/>
<evidence type="ECO:0000256" key="5">
    <source>
        <dbReference type="ARBA" id="ARBA00022747"/>
    </source>
</evidence>
<dbReference type="PRINTS" id="PR00105">
    <property type="entry name" value="C5METTRFRASE"/>
</dbReference>
<dbReference type="InterPro" id="IPR031303">
    <property type="entry name" value="C5_meth_CS"/>
</dbReference>
<name>A0A1V2ZYD1_9GAMM</name>
<dbReference type="InterPro" id="IPR029063">
    <property type="entry name" value="SAM-dependent_MTases_sf"/>
</dbReference>
<keyword evidence="4 7" id="KW-0949">S-adenosyl-L-methionine</keyword>
<dbReference type="InterPro" id="IPR001525">
    <property type="entry name" value="C5_MeTfrase"/>
</dbReference>
<evidence type="ECO:0000256" key="1">
    <source>
        <dbReference type="ARBA" id="ARBA00011975"/>
    </source>
</evidence>
<reference evidence="8 9" key="1">
    <citation type="submission" date="2017-02" db="EMBL/GenBank/DDBJ databases">
        <title>Genomic diversity within the haloalkaliphilic genus Thioalkalivibrio.</title>
        <authorList>
            <person name="Ahn A.-C."/>
            <person name="Meier-Kolthoff J."/>
            <person name="Overmars L."/>
            <person name="Richter M."/>
            <person name="Woyke T."/>
            <person name="Sorokin D.Y."/>
            <person name="Muyzer G."/>
        </authorList>
    </citation>
    <scope>NUCLEOTIDE SEQUENCE [LARGE SCALE GENOMIC DNA]</scope>
    <source>
        <strain evidence="8 9">HL17</strain>
    </source>
</reference>
<dbReference type="Gene3D" id="3.90.120.10">
    <property type="entry name" value="DNA Methylase, subunit A, domain 2"/>
    <property type="match status" value="1"/>
</dbReference>
<dbReference type="PROSITE" id="PS51679">
    <property type="entry name" value="SAM_MT_C5"/>
    <property type="match status" value="1"/>
</dbReference>
<evidence type="ECO:0000313" key="8">
    <source>
        <dbReference type="EMBL" id="OOC10086.1"/>
    </source>
</evidence>
<dbReference type="Gene3D" id="3.40.50.150">
    <property type="entry name" value="Vaccinia Virus protein VP39"/>
    <property type="match status" value="1"/>
</dbReference>
<comment type="caution">
    <text evidence="8">The sequence shown here is derived from an EMBL/GenBank/DDBJ whole genome shotgun (WGS) entry which is preliminary data.</text>
</comment>
<keyword evidence="3 7" id="KW-0808">Transferase</keyword>
<dbReference type="OrthoDB" id="9813719at2"/>
<evidence type="ECO:0000313" key="9">
    <source>
        <dbReference type="Proteomes" id="UP000189177"/>
    </source>
</evidence>
<dbReference type="PANTHER" id="PTHR10629:SF52">
    <property type="entry name" value="DNA (CYTOSINE-5)-METHYLTRANSFERASE 1"/>
    <property type="match status" value="1"/>
</dbReference>
<dbReference type="STRING" id="252474.B1A74_07595"/>
<dbReference type="EMBL" id="MUZR01000024">
    <property type="protein sequence ID" value="OOC10086.1"/>
    <property type="molecule type" value="Genomic_DNA"/>
</dbReference>
<dbReference type="InterPro" id="IPR050390">
    <property type="entry name" value="C5-Methyltransferase"/>
</dbReference>
<dbReference type="EC" id="2.1.1.37" evidence="1"/>
<dbReference type="GO" id="GO:0003886">
    <property type="term" value="F:DNA (cytosine-5-)-methyltransferase activity"/>
    <property type="evidence" value="ECO:0007669"/>
    <property type="project" value="UniProtKB-EC"/>
</dbReference>
<dbReference type="Pfam" id="PF00145">
    <property type="entry name" value="DNA_methylase"/>
    <property type="match status" value="2"/>
</dbReference>
<comment type="similarity">
    <text evidence="7">Belongs to the class I-like SAM-binding methyltransferase superfamily. C5-methyltransferase family.</text>
</comment>
<keyword evidence="2 7" id="KW-0489">Methyltransferase</keyword>
<dbReference type="GO" id="GO:0044027">
    <property type="term" value="P:negative regulation of gene expression via chromosomal CpG island methylation"/>
    <property type="evidence" value="ECO:0007669"/>
    <property type="project" value="TreeGrafter"/>
</dbReference>
<sequence length="406" mass="45350">MKAVELFAGAGGLGMGLSLAGFEPLAVVEWDKWACDTIRENQRRDYPLVRNWPLHGGDVRDFNWDSIPGGIDLVAGGPPCQPFSMGGRHGAHGDKRDMFPATVDIVRRLQPRAFIVENVKGLTRSSFANYFQYILLQLEFPEVTLRGNETWADHLKRLQEVKTSGGAHGTGLTYNVIPTLVNAANYGIPQKRERVFMVGFRADLGIEWSFPRATHSFDALLHAQWVTGAYWEKHRIARHSRPAIPAQLEKRVARLASEPPPSREKPWRTVRDALWDVPDPRARKRHGFLNHNFQDGARVYPGHTGSPLDLPAKTLKAGDHGVPGGENMMVRDDGTVRYFTVRESARLQTFPDGFVFHGSWTETMRQLGNAVPVALGRIVAASVAEQLAEAAIRVRASERRDERSQA</sequence>
<evidence type="ECO:0000256" key="7">
    <source>
        <dbReference type="PROSITE-ProRule" id="PRU01016"/>
    </source>
</evidence>
<feature type="active site" evidence="7">
    <location>
        <position position="80"/>
    </location>
</feature>
<dbReference type="SUPFAM" id="SSF53335">
    <property type="entry name" value="S-adenosyl-L-methionine-dependent methyltransferases"/>
    <property type="match status" value="1"/>
</dbReference>
<evidence type="ECO:0000256" key="2">
    <source>
        <dbReference type="ARBA" id="ARBA00022603"/>
    </source>
</evidence>
<dbReference type="GO" id="GO:0003677">
    <property type="term" value="F:DNA binding"/>
    <property type="evidence" value="ECO:0007669"/>
    <property type="project" value="TreeGrafter"/>
</dbReference>
<dbReference type="Proteomes" id="UP000189177">
    <property type="component" value="Unassembled WGS sequence"/>
</dbReference>
<protein>
    <recommendedName>
        <fullName evidence="1">DNA (cytosine-5-)-methyltransferase</fullName>
        <ecNumber evidence="1">2.1.1.37</ecNumber>
    </recommendedName>
</protein>
<evidence type="ECO:0000256" key="4">
    <source>
        <dbReference type="ARBA" id="ARBA00022691"/>
    </source>
</evidence>
<accession>A0A1V2ZYD1</accession>
<dbReference type="InterPro" id="IPR018117">
    <property type="entry name" value="C5_DNA_meth_AS"/>
</dbReference>
<dbReference type="PROSITE" id="PS00094">
    <property type="entry name" value="C5_MTASE_1"/>
    <property type="match status" value="1"/>
</dbReference>
<dbReference type="AlphaFoldDB" id="A0A1V2ZYD1"/>
<comment type="catalytic activity">
    <reaction evidence="6">
        <text>a 2'-deoxycytidine in DNA + S-adenosyl-L-methionine = a 5-methyl-2'-deoxycytidine in DNA + S-adenosyl-L-homocysteine + H(+)</text>
        <dbReference type="Rhea" id="RHEA:13681"/>
        <dbReference type="Rhea" id="RHEA-COMP:11369"/>
        <dbReference type="Rhea" id="RHEA-COMP:11370"/>
        <dbReference type="ChEBI" id="CHEBI:15378"/>
        <dbReference type="ChEBI" id="CHEBI:57856"/>
        <dbReference type="ChEBI" id="CHEBI:59789"/>
        <dbReference type="ChEBI" id="CHEBI:85452"/>
        <dbReference type="ChEBI" id="CHEBI:85454"/>
        <dbReference type="EC" id="2.1.1.37"/>
    </reaction>
</comment>
<evidence type="ECO:0000256" key="3">
    <source>
        <dbReference type="ARBA" id="ARBA00022679"/>
    </source>
</evidence>
<gene>
    <name evidence="8" type="ORF">B1A74_07595</name>
</gene>